<evidence type="ECO:0000313" key="2">
    <source>
        <dbReference type="EMBL" id="MET7014211.1"/>
    </source>
</evidence>
<organism evidence="2 3">
    <name type="scientific">Uliginosibacterium flavum</name>
    <dbReference type="NCBI Taxonomy" id="1396831"/>
    <lineage>
        <taxon>Bacteria</taxon>
        <taxon>Pseudomonadati</taxon>
        <taxon>Pseudomonadota</taxon>
        <taxon>Betaproteobacteria</taxon>
        <taxon>Rhodocyclales</taxon>
        <taxon>Zoogloeaceae</taxon>
        <taxon>Uliginosibacterium</taxon>
    </lineage>
</organism>
<dbReference type="PROSITE" id="PS51724">
    <property type="entry name" value="SPOR"/>
    <property type="match status" value="1"/>
</dbReference>
<dbReference type="Pfam" id="PF05036">
    <property type="entry name" value="SPOR"/>
    <property type="match status" value="1"/>
</dbReference>
<keyword evidence="3" id="KW-1185">Reference proteome</keyword>
<accession>A0ABV2TJV8</accession>
<evidence type="ECO:0000313" key="3">
    <source>
        <dbReference type="Proteomes" id="UP001549691"/>
    </source>
</evidence>
<gene>
    <name evidence="2" type="ORF">ABXR19_08405</name>
</gene>
<dbReference type="InterPro" id="IPR007730">
    <property type="entry name" value="SPOR-like_dom"/>
</dbReference>
<comment type="caution">
    <text evidence="2">The sequence shown here is derived from an EMBL/GenBank/DDBJ whole genome shotgun (WGS) entry which is preliminary data.</text>
</comment>
<protein>
    <submittedName>
        <fullName evidence="2">SPOR domain-containing protein</fullName>
    </submittedName>
</protein>
<sequence>MKTLRPFFYLLLAANIMLATLSALPLLGFQLPWAPTGEADRLTRQLTPENIQIIATAPTAVSTSAGIPPAQSPNTISCIALRNLNLEATQQISEQAARQGDGLAVRLIGVTPTSYWVNIPPNGGKDGATKRGEILAKAGIEDYIIVRDSGPTQFAISLGLFRSEEAANRLIEQLKKKNIKSARITVRDNTNNNARAEISGRNEFLEPLITDFLTTHADAQRDVCSNTP</sequence>
<feature type="domain" description="SPOR" evidence="1">
    <location>
        <begin position="109"/>
        <end position="187"/>
    </location>
</feature>
<evidence type="ECO:0000259" key="1">
    <source>
        <dbReference type="PROSITE" id="PS51724"/>
    </source>
</evidence>
<proteinExistence type="predicted"/>
<reference evidence="2 3" key="1">
    <citation type="submission" date="2024-07" db="EMBL/GenBank/DDBJ databases">
        <title>Uliginosibacterium flavum JJ3220;KACC:17644.</title>
        <authorList>
            <person name="Kim M.K."/>
        </authorList>
    </citation>
    <scope>NUCLEOTIDE SEQUENCE [LARGE SCALE GENOMIC DNA]</scope>
    <source>
        <strain evidence="2 3">KACC:17644</strain>
    </source>
</reference>
<dbReference type="Proteomes" id="UP001549691">
    <property type="component" value="Unassembled WGS sequence"/>
</dbReference>
<name>A0ABV2TJV8_9RHOO</name>
<dbReference type="EMBL" id="JBEWZI010000007">
    <property type="protein sequence ID" value="MET7014211.1"/>
    <property type="molecule type" value="Genomic_DNA"/>
</dbReference>
<dbReference type="RefSeq" id="WP_354600671.1">
    <property type="nucleotide sequence ID" value="NZ_JBEWZI010000007.1"/>
</dbReference>